<dbReference type="AlphaFoldDB" id="A0A1A0HF01"/>
<dbReference type="PANTHER" id="PTHR44169">
    <property type="entry name" value="NADPH-DEPENDENT 1-ACYLDIHYDROXYACETONE PHOSPHATE REDUCTASE"/>
    <property type="match status" value="1"/>
</dbReference>
<dbReference type="OrthoDB" id="2102561at2759"/>
<dbReference type="PRINTS" id="PR00080">
    <property type="entry name" value="SDRFAMILY"/>
</dbReference>
<evidence type="ECO:0000256" key="2">
    <source>
        <dbReference type="ARBA" id="ARBA00022857"/>
    </source>
</evidence>
<dbReference type="Pfam" id="PF00106">
    <property type="entry name" value="adh_short"/>
    <property type="match status" value="1"/>
</dbReference>
<dbReference type="PROSITE" id="PS00061">
    <property type="entry name" value="ADH_SHORT"/>
    <property type="match status" value="1"/>
</dbReference>
<proteinExistence type="inferred from homology"/>
<organism evidence="5 6">
    <name type="scientific">Metschnikowia bicuspidata var. bicuspidata NRRL YB-4993</name>
    <dbReference type="NCBI Taxonomy" id="869754"/>
    <lineage>
        <taxon>Eukaryota</taxon>
        <taxon>Fungi</taxon>
        <taxon>Dikarya</taxon>
        <taxon>Ascomycota</taxon>
        <taxon>Saccharomycotina</taxon>
        <taxon>Pichiomycetes</taxon>
        <taxon>Metschnikowiaceae</taxon>
        <taxon>Metschnikowia</taxon>
    </lineage>
</organism>
<dbReference type="GO" id="GO:0005783">
    <property type="term" value="C:endoplasmic reticulum"/>
    <property type="evidence" value="ECO:0007669"/>
    <property type="project" value="TreeGrafter"/>
</dbReference>
<evidence type="ECO:0000256" key="4">
    <source>
        <dbReference type="RuleBase" id="RU000363"/>
    </source>
</evidence>
<dbReference type="GO" id="GO:0019433">
    <property type="term" value="P:triglyceride catabolic process"/>
    <property type="evidence" value="ECO:0007669"/>
    <property type="project" value="TreeGrafter"/>
</dbReference>
<dbReference type="InterPro" id="IPR036291">
    <property type="entry name" value="NAD(P)-bd_dom_sf"/>
</dbReference>
<keyword evidence="6" id="KW-1185">Reference proteome</keyword>
<gene>
    <name evidence="5" type="ORF">METBIDRAFT_35585</name>
</gene>
<evidence type="ECO:0000256" key="1">
    <source>
        <dbReference type="ARBA" id="ARBA00006484"/>
    </source>
</evidence>
<dbReference type="GO" id="GO:0004806">
    <property type="term" value="F:triacylglycerol lipase activity"/>
    <property type="evidence" value="ECO:0007669"/>
    <property type="project" value="TreeGrafter"/>
</dbReference>
<dbReference type="GO" id="GO:0005811">
    <property type="term" value="C:lipid droplet"/>
    <property type="evidence" value="ECO:0007669"/>
    <property type="project" value="TreeGrafter"/>
</dbReference>
<reference evidence="5 6" key="1">
    <citation type="submission" date="2016-05" db="EMBL/GenBank/DDBJ databases">
        <title>Comparative genomics of biotechnologically important yeasts.</title>
        <authorList>
            <consortium name="DOE Joint Genome Institute"/>
            <person name="Riley R."/>
            <person name="Haridas S."/>
            <person name="Wolfe K.H."/>
            <person name="Lopes M.R."/>
            <person name="Hittinger C.T."/>
            <person name="Goker M."/>
            <person name="Salamov A."/>
            <person name="Wisecaver J."/>
            <person name="Long T.M."/>
            <person name="Aerts A.L."/>
            <person name="Barry K."/>
            <person name="Choi C."/>
            <person name="Clum A."/>
            <person name="Coughlan A.Y."/>
            <person name="Deshpande S."/>
            <person name="Douglass A.P."/>
            <person name="Hanson S.J."/>
            <person name="Klenk H.-P."/>
            <person name="LaButti K."/>
            <person name="Lapidus A."/>
            <person name="Lindquist E."/>
            <person name="Lipzen A."/>
            <person name="Meier-kolthoff J.P."/>
            <person name="Ohm R.A."/>
            <person name="Otillar R.P."/>
            <person name="Pangilinan J."/>
            <person name="Peng Y."/>
            <person name="Rokas A."/>
            <person name="Rosa C.A."/>
            <person name="Scheuner C."/>
            <person name="Sibirny A.A."/>
            <person name="Slot J.C."/>
            <person name="Stielow J.B."/>
            <person name="Sun H."/>
            <person name="Kurtzman C.P."/>
            <person name="Blackwell M."/>
            <person name="Grigoriev I.V."/>
            <person name="Jeffries T.W."/>
        </authorList>
    </citation>
    <scope>NUCLEOTIDE SEQUENCE [LARGE SCALE GENOMIC DNA]</scope>
    <source>
        <strain evidence="5 6">NRRL YB-4993</strain>
    </source>
</reference>
<dbReference type="EMBL" id="LXTC01000001">
    <property type="protein sequence ID" value="OBA22704.1"/>
    <property type="molecule type" value="Genomic_DNA"/>
</dbReference>
<dbReference type="InterPro" id="IPR020904">
    <property type="entry name" value="Sc_DH/Rdtase_CS"/>
</dbReference>
<accession>A0A1A0HF01</accession>
<evidence type="ECO:0000313" key="6">
    <source>
        <dbReference type="Proteomes" id="UP000092555"/>
    </source>
</evidence>
<name>A0A1A0HF01_9ASCO</name>
<dbReference type="SUPFAM" id="SSF51735">
    <property type="entry name" value="NAD(P)-binding Rossmann-fold domains"/>
    <property type="match status" value="1"/>
</dbReference>
<keyword evidence="3" id="KW-0560">Oxidoreductase</keyword>
<comment type="similarity">
    <text evidence="1 4">Belongs to the short-chain dehydrogenases/reductases (SDR) family.</text>
</comment>
<dbReference type="STRING" id="869754.A0A1A0HF01"/>
<dbReference type="RefSeq" id="XP_018713185.1">
    <property type="nucleotide sequence ID" value="XM_018856630.1"/>
</dbReference>
<dbReference type="InterPro" id="IPR002347">
    <property type="entry name" value="SDR_fam"/>
</dbReference>
<dbReference type="GeneID" id="30029606"/>
<keyword evidence="2" id="KW-0521">NADP</keyword>
<dbReference type="Proteomes" id="UP000092555">
    <property type="component" value="Unassembled WGS sequence"/>
</dbReference>
<dbReference type="PRINTS" id="PR00081">
    <property type="entry name" value="GDHRDH"/>
</dbReference>
<dbReference type="Gene3D" id="3.40.50.720">
    <property type="entry name" value="NAD(P)-binding Rossmann-like Domain"/>
    <property type="match status" value="1"/>
</dbReference>
<sequence length="289" mass="30786">MARQKVVLVTGASSGIGLAAAVEFAKRGYKVYACARRLAPMAPLEAHGIHTLVCDVTQTDAVARMCSHISSDNDGRLDILYNNAGQACTMAAMDATDAAVAQCFAVNVFAPMAVTREFAALLIKARGTVGFTGSVSGVLPAPFLAVYSASKAALHQYVATLRVEMEPFGVTVLNFVTGSVQTPIGDLRGLPEHSRFRVPGIDAAMAELLGMTALKRPVSAELYARRVVGDFEAQRLGGRLHIYRGGAAYFAGHLLAWCPRVLAEKLLVSQLKFSEAFEYIRARHLGAAA</sequence>
<dbReference type="GO" id="GO:0000140">
    <property type="term" value="F:acylglycerone-phosphate reductase (NADP+) activity"/>
    <property type="evidence" value="ECO:0007669"/>
    <property type="project" value="TreeGrafter"/>
</dbReference>
<evidence type="ECO:0000256" key="3">
    <source>
        <dbReference type="ARBA" id="ARBA00023002"/>
    </source>
</evidence>
<evidence type="ECO:0000313" key="5">
    <source>
        <dbReference type="EMBL" id="OBA22704.1"/>
    </source>
</evidence>
<dbReference type="PANTHER" id="PTHR44169:SF6">
    <property type="entry name" value="NADPH-DEPENDENT 1-ACYLDIHYDROXYACETONE PHOSPHATE REDUCTASE"/>
    <property type="match status" value="1"/>
</dbReference>
<protein>
    <submittedName>
        <fullName evidence="5">NAD(P)-binding protein</fullName>
    </submittedName>
</protein>
<comment type="caution">
    <text evidence="5">The sequence shown here is derived from an EMBL/GenBank/DDBJ whole genome shotgun (WGS) entry which is preliminary data.</text>
</comment>
<dbReference type="GO" id="GO:0006654">
    <property type="term" value="P:phosphatidic acid biosynthetic process"/>
    <property type="evidence" value="ECO:0007669"/>
    <property type="project" value="TreeGrafter"/>
</dbReference>